<accession>A0A4R2QXP1</accession>
<gene>
    <name evidence="2" type="ORF">EV191_10625</name>
</gene>
<evidence type="ECO:0000313" key="2">
    <source>
        <dbReference type="EMBL" id="TCP51861.1"/>
    </source>
</evidence>
<name>A0A4R2QXP1_9PSEU</name>
<dbReference type="Proteomes" id="UP000294911">
    <property type="component" value="Unassembled WGS sequence"/>
</dbReference>
<dbReference type="Pfam" id="PF02515">
    <property type="entry name" value="CoA_transf_3"/>
    <property type="match status" value="1"/>
</dbReference>
<dbReference type="Gene3D" id="3.40.50.10540">
    <property type="entry name" value="Crotonobetainyl-coa:carnitine coa-transferase, domain 1"/>
    <property type="match status" value="1"/>
</dbReference>
<dbReference type="AlphaFoldDB" id="A0A4R2QXP1"/>
<proteinExistence type="predicted"/>
<dbReference type="InterPro" id="IPR003673">
    <property type="entry name" value="CoA-Trfase_fam_III"/>
</dbReference>
<dbReference type="SUPFAM" id="SSF89796">
    <property type="entry name" value="CoA-transferase family III (CaiB/BaiF)"/>
    <property type="match status" value="1"/>
</dbReference>
<organism evidence="2 3">
    <name type="scientific">Tamaricihabitans halophyticus</name>
    <dbReference type="NCBI Taxonomy" id="1262583"/>
    <lineage>
        <taxon>Bacteria</taxon>
        <taxon>Bacillati</taxon>
        <taxon>Actinomycetota</taxon>
        <taxon>Actinomycetes</taxon>
        <taxon>Pseudonocardiales</taxon>
        <taxon>Pseudonocardiaceae</taxon>
        <taxon>Tamaricihabitans</taxon>
    </lineage>
</organism>
<evidence type="ECO:0000313" key="3">
    <source>
        <dbReference type="Proteomes" id="UP000294911"/>
    </source>
</evidence>
<dbReference type="Gene3D" id="3.30.1540.10">
    <property type="entry name" value="formyl-coa transferase, domain 3"/>
    <property type="match status" value="1"/>
</dbReference>
<dbReference type="EMBL" id="SLXQ01000006">
    <property type="protein sequence ID" value="TCP51861.1"/>
    <property type="molecule type" value="Genomic_DNA"/>
</dbReference>
<keyword evidence="3" id="KW-1185">Reference proteome</keyword>
<comment type="caution">
    <text evidence="2">The sequence shown here is derived from an EMBL/GenBank/DDBJ whole genome shotgun (WGS) entry which is preliminary data.</text>
</comment>
<keyword evidence="1 2" id="KW-0808">Transferase</keyword>
<dbReference type="InterPro" id="IPR023606">
    <property type="entry name" value="CoA-Trfase_III_dom_1_sf"/>
</dbReference>
<dbReference type="InterPro" id="IPR044855">
    <property type="entry name" value="CoA-Trfase_III_dom3_sf"/>
</dbReference>
<dbReference type="OrthoDB" id="9797653at2"/>
<dbReference type="PANTHER" id="PTHR48207:SF3">
    <property type="entry name" value="SUCCINATE--HYDROXYMETHYLGLUTARATE COA-TRANSFERASE"/>
    <property type="match status" value="1"/>
</dbReference>
<dbReference type="PANTHER" id="PTHR48207">
    <property type="entry name" value="SUCCINATE--HYDROXYMETHYLGLUTARATE COA-TRANSFERASE"/>
    <property type="match status" value="1"/>
</dbReference>
<sequence>MKPLDGIRVLDLSRVLAGPYCTQFLGELGAEVIKVEPPGEGDQTRSWGPPFLDGGEAVYFMATNRNKRGVVVDLKTDRGRQIIAELAERADVLVENFRPGTLERWGLDYATLSTRNPRLIHLAISGFGQTGRYRDRAGYDLIAQGMGGVMALTGEPDGRPVKVGFPVADLNGGTWGIIAVLMALQSRHRTGRGQYLDVSLLEAQLSWHIYAAGMHLQGVAGDSLRRFGSAHPMIAPYQAYPTADGWLNLAVGSQKLWHACCAATGLDIADDERFHDNPARVAHREELNALLEPVLRGKTTAQWLEVFEQAGIPAGPINEIADIYADDWVTEREQVVELPHPVAGTYRGTGFPIKASDTPAGPSAAPPVLGQDTRAVLAELGYPTAAIDELLADQIVAQAPTEQP</sequence>
<reference evidence="2 3" key="1">
    <citation type="submission" date="2019-03" db="EMBL/GenBank/DDBJ databases">
        <title>Genomic Encyclopedia of Type Strains, Phase IV (KMG-IV): sequencing the most valuable type-strain genomes for metagenomic binning, comparative biology and taxonomic classification.</title>
        <authorList>
            <person name="Goeker M."/>
        </authorList>
    </citation>
    <scope>NUCLEOTIDE SEQUENCE [LARGE SCALE GENOMIC DNA]</scope>
    <source>
        <strain evidence="2 3">DSM 45765</strain>
    </source>
</reference>
<dbReference type="InterPro" id="IPR050483">
    <property type="entry name" value="CoA-transferase_III_domain"/>
</dbReference>
<protein>
    <submittedName>
        <fullName evidence="2">Formyl-CoA transferase</fullName>
    </submittedName>
</protein>
<dbReference type="RefSeq" id="WP_132877746.1">
    <property type="nucleotide sequence ID" value="NZ_SLXQ01000006.1"/>
</dbReference>
<dbReference type="GO" id="GO:0008410">
    <property type="term" value="F:CoA-transferase activity"/>
    <property type="evidence" value="ECO:0007669"/>
    <property type="project" value="TreeGrafter"/>
</dbReference>
<evidence type="ECO:0000256" key="1">
    <source>
        <dbReference type="ARBA" id="ARBA00022679"/>
    </source>
</evidence>